<reference evidence="24" key="3">
    <citation type="submission" date="2025-09" db="UniProtKB">
        <authorList>
            <consortium name="Ensembl"/>
        </authorList>
    </citation>
    <scope>IDENTIFICATION</scope>
</reference>
<reference evidence="24" key="2">
    <citation type="submission" date="2025-08" db="UniProtKB">
        <authorList>
            <consortium name="Ensembl"/>
        </authorList>
    </citation>
    <scope>IDENTIFICATION</scope>
</reference>
<dbReference type="GeneTree" id="ENSGT00940000157473"/>
<evidence type="ECO:0000256" key="5">
    <source>
        <dbReference type="ARBA" id="ARBA00022670"/>
    </source>
</evidence>
<evidence type="ECO:0000256" key="3">
    <source>
        <dbReference type="ARBA" id="ARBA00004613"/>
    </source>
</evidence>
<evidence type="ECO:0000313" key="24">
    <source>
        <dbReference type="Ensembl" id="ENSHHUP00000043860.1"/>
    </source>
</evidence>
<evidence type="ECO:0000256" key="15">
    <source>
        <dbReference type="ARBA" id="ARBA00036320"/>
    </source>
</evidence>
<keyword evidence="12" id="KW-1015">Disulfide bond</keyword>
<dbReference type="Proteomes" id="UP000314982">
    <property type="component" value="Unassembled WGS sequence"/>
</dbReference>
<protein>
    <recommendedName>
        <fullName evidence="19">Vitamin K-dependent protein C</fullName>
        <ecNumber evidence="17">3.4.21.4</ecNumber>
        <ecNumber evidence="18">3.4.21.69</ecNumber>
    </recommendedName>
    <alternativeName>
        <fullName evidence="22">Anticoagulant protein C</fullName>
    </alternativeName>
    <alternativeName>
        <fullName evidence="20">Autoprothrombin IIA</fullName>
    </alternativeName>
    <alternativeName>
        <fullName evidence="21">Blood coagulation factor XIV</fullName>
    </alternativeName>
</protein>
<evidence type="ECO:0000256" key="2">
    <source>
        <dbReference type="ARBA" id="ARBA00004555"/>
    </source>
</evidence>
<comment type="catalytic activity">
    <reaction evidence="14">
        <text>Degradation of blood coagulation factors Va and VIIIa.</text>
        <dbReference type="EC" id="3.4.21.69"/>
    </reaction>
</comment>
<evidence type="ECO:0000256" key="22">
    <source>
        <dbReference type="ARBA" id="ARBA00042906"/>
    </source>
</evidence>
<evidence type="ECO:0000256" key="13">
    <source>
        <dbReference type="ARBA" id="ARBA00023180"/>
    </source>
</evidence>
<keyword evidence="7" id="KW-0378">Hydrolase</keyword>
<evidence type="ECO:0000256" key="4">
    <source>
        <dbReference type="ARBA" id="ARBA00022525"/>
    </source>
</evidence>
<feature type="domain" description="Peptidase S1" evidence="23">
    <location>
        <begin position="24"/>
        <end position="243"/>
    </location>
</feature>
<keyword evidence="10" id="KW-0333">Golgi apparatus</keyword>
<keyword evidence="9" id="KW-0720">Serine protease</keyword>
<sequence>IRSPPLEFTSIHIHPGYNNVGDRILGGEVAPNGTFPWQILLSVEGGQAGGMVIGDRWILTAAHGLVHQHNNQVIKKSEVKGLEFFLINSGAKFKIQKLDQDKGPMLAPGINGALSFSLGLSLPPSLSWVSGFGLKDDDEMSSNLRYVRIPLVDQVKCRSSIDEVRKKKRETPDLTDGMFCAGLPEGGKDTCAGDGGGPYVLKYGGVFWAAGIASWGIGCGEPGQYGVYTHVAKYVEWIKKTMEEI</sequence>
<comment type="catalytic activity">
    <reaction evidence="15">
        <text>Preferential cleavage: Arg-|-Xaa, Lys-|-Xaa.</text>
        <dbReference type="EC" id="3.4.21.4"/>
    </reaction>
</comment>
<dbReference type="Ensembl" id="ENSHHUT00000045503.1">
    <property type="protein sequence ID" value="ENSHHUP00000043860.1"/>
    <property type="gene ID" value="ENSHHUG00000026891.1"/>
</dbReference>
<dbReference type="AlphaFoldDB" id="A0A4W5N2M6"/>
<dbReference type="PROSITE" id="PS50240">
    <property type="entry name" value="TRYPSIN_DOM"/>
    <property type="match status" value="1"/>
</dbReference>
<evidence type="ECO:0000256" key="17">
    <source>
        <dbReference type="ARBA" id="ARBA00038868"/>
    </source>
</evidence>
<evidence type="ECO:0000313" key="25">
    <source>
        <dbReference type="Proteomes" id="UP000314982"/>
    </source>
</evidence>
<keyword evidence="4" id="KW-0964">Secreted</keyword>
<organism evidence="24 25">
    <name type="scientific">Hucho hucho</name>
    <name type="common">huchen</name>
    <dbReference type="NCBI Taxonomy" id="62062"/>
    <lineage>
        <taxon>Eukaryota</taxon>
        <taxon>Metazoa</taxon>
        <taxon>Chordata</taxon>
        <taxon>Craniata</taxon>
        <taxon>Vertebrata</taxon>
        <taxon>Euteleostomi</taxon>
        <taxon>Actinopterygii</taxon>
        <taxon>Neopterygii</taxon>
        <taxon>Teleostei</taxon>
        <taxon>Protacanthopterygii</taxon>
        <taxon>Salmoniformes</taxon>
        <taxon>Salmonidae</taxon>
        <taxon>Salmoninae</taxon>
        <taxon>Hucho</taxon>
    </lineage>
</organism>
<dbReference type="InterPro" id="IPR009003">
    <property type="entry name" value="Peptidase_S1_PA"/>
</dbReference>
<dbReference type="PANTHER" id="PTHR24264">
    <property type="entry name" value="TRYPSIN-RELATED"/>
    <property type="match status" value="1"/>
</dbReference>
<evidence type="ECO:0000256" key="19">
    <source>
        <dbReference type="ARBA" id="ARBA00040219"/>
    </source>
</evidence>
<evidence type="ECO:0000256" key="18">
    <source>
        <dbReference type="ARBA" id="ARBA00038995"/>
    </source>
</evidence>
<evidence type="ECO:0000256" key="20">
    <source>
        <dbReference type="ARBA" id="ARBA00041306"/>
    </source>
</evidence>
<dbReference type="PRINTS" id="PR00722">
    <property type="entry name" value="CHYMOTRYPSIN"/>
</dbReference>
<keyword evidence="6" id="KW-0356">Hemostasis</keyword>
<dbReference type="GO" id="GO:0006508">
    <property type="term" value="P:proteolysis"/>
    <property type="evidence" value="ECO:0007669"/>
    <property type="project" value="UniProtKB-KW"/>
</dbReference>
<dbReference type="SUPFAM" id="SSF50494">
    <property type="entry name" value="Trypsin-like serine proteases"/>
    <property type="match status" value="1"/>
</dbReference>
<evidence type="ECO:0000256" key="12">
    <source>
        <dbReference type="ARBA" id="ARBA00023157"/>
    </source>
</evidence>
<dbReference type="GO" id="GO:0005783">
    <property type="term" value="C:endoplasmic reticulum"/>
    <property type="evidence" value="ECO:0007669"/>
    <property type="project" value="UniProtKB-SubCell"/>
</dbReference>
<dbReference type="SMART" id="SM00020">
    <property type="entry name" value="Tryp_SPc"/>
    <property type="match status" value="1"/>
</dbReference>
<dbReference type="EC" id="3.4.21.69" evidence="18"/>
<evidence type="ECO:0000256" key="8">
    <source>
        <dbReference type="ARBA" id="ARBA00022824"/>
    </source>
</evidence>
<dbReference type="GO" id="GO:0005615">
    <property type="term" value="C:extracellular space"/>
    <property type="evidence" value="ECO:0007669"/>
    <property type="project" value="TreeGrafter"/>
</dbReference>
<evidence type="ECO:0000256" key="1">
    <source>
        <dbReference type="ARBA" id="ARBA00004240"/>
    </source>
</evidence>
<dbReference type="InterPro" id="IPR043504">
    <property type="entry name" value="Peptidase_S1_PA_chymotrypsin"/>
</dbReference>
<evidence type="ECO:0000259" key="23">
    <source>
        <dbReference type="PROSITE" id="PS50240"/>
    </source>
</evidence>
<keyword evidence="5" id="KW-0645">Protease</keyword>
<reference evidence="25" key="1">
    <citation type="submission" date="2018-06" db="EMBL/GenBank/DDBJ databases">
        <title>Genome assembly of Danube salmon.</title>
        <authorList>
            <person name="Macqueen D.J."/>
            <person name="Gundappa M.K."/>
        </authorList>
    </citation>
    <scope>NUCLEOTIDE SEQUENCE [LARGE SCALE GENOMIC DNA]</scope>
</reference>
<evidence type="ECO:0000256" key="11">
    <source>
        <dbReference type="ARBA" id="ARBA00023084"/>
    </source>
</evidence>
<dbReference type="EC" id="3.4.21.4" evidence="17"/>
<dbReference type="InterPro" id="IPR001254">
    <property type="entry name" value="Trypsin_dom"/>
</dbReference>
<dbReference type="Gene3D" id="2.40.10.10">
    <property type="entry name" value="Trypsin-like serine proteases"/>
    <property type="match status" value="2"/>
</dbReference>
<evidence type="ECO:0000256" key="6">
    <source>
        <dbReference type="ARBA" id="ARBA00022696"/>
    </source>
</evidence>
<dbReference type="InterPro" id="IPR001314">
    <property type="entry name" value="Peptidase_S1A"/>
</dbReference>
<name>A0A4W5N2M6_9TELE</name>
<dbReference type="CDD" id="cd00190">
    <property type="entry name" value="Tryp_SPc"/>
    <property type="match status" value="1"/>
</dbReference>
<proteinExistence type="predicted"/>
<dbReference type="PANTHER" id="PTHR24264:SF15">
    <property type="entry name" value="RIKEN CDNA 2210010C04 GENE"/>
    <property type="match status" value="1"/>
</dbReference>
<dbReference type="FunFam" id="2.40.10.10:FF:000011">
    <property type="entry name" value="Coagulation factor X"/>
    <property type="match status" value="1"/>
</dbReference>
<comment type="subcellular location">
    <subcellularLocation>
        <location evidence="1">Endoplasmic reticulum</location>
    </subcellularLocation>
    <subcellularLocation>
        <location evidence="2">Golgi apparatus</location>
    </subcellularLocation>
    <subcellularLocation>
        <location evidence="3">Secreted</location>
    </subcellularLocation>
</comment>
<keyword evidence="13" id="KW-0325">Glycoprotein</keyword>
<dbReference type="Pfam" id="PF00089">
    <property type="entry name" value="Trypsin"/>
    <property type="match status" value="2"/>
</dbReference>
<dbReference type="GO" id="GO:0007596">
    <property type="term" value="P:blood coagulation"/>
    <property type="evidence" value="ECO:0007669"/>
    <property type="project" value="UniProtKB-KW"/>
</dbReference>
<evidence type="ECO:0000256" key="14">
    <source>
        <dbReference type="ARBA" id="ARBA00036045"/>
    </source>
</evidence>
<evidence type="ECO:0000256" key="10">
    <source>
        <dbReference type="ARBA" id="ARBA00023034"/>
    </source>
</evidence>
<evidence type="ECO:0000256" key="16">
    <source>
        <dbReference type="ARBA" id="ARBA00037553"/>
    </source>
</evidence>
<evidence type="ECO:0000256" key="7">
    <source>
        <dbReference type="ARBA" id="ARBA00022801"/>
    </source>
</evidence>
<keyword evidence="25" id="KW-1185">Reference proteome</keyword>
<dbReference type="GO" id="GO:0005794">
    <property type="term" value="C:Golgi apparatus"/>
    <property type="evidence" value="ECO:0007669"/>
    <property type="project" value="UniProtKB-SubCell"/>
</dbReference>
<keyword evidence="8" id="KW-0256">Endoplasmic reticulum</keyword>
<dbReference type="GO" id="GO:0004252">
    <property type="term" value="F:serine-type endopeptidase activity"/>
    <property type="evidence" value="ECO:0007669"/>
    <property type="project" value="UniProtKB-EC"/>
</dbReference>
<evidence type="ECO:0000256" key="21">
    <source>
        <dbReference type="ARBA" id="ARBA00042403"/>
    </source>
</evidence>
<dbReference type="InterPro" id="IPR050127">
    <property type="entry name" value="Serine_Proteases_S1"/>
</dbReference>
<accession>A0A4W5N2M6</accession>
<comment type="function">
    <text evidence="16">Protein C is a vitamin K-dependent serine protease that regulates blood coagulation by inactivating factors Va and VIIIa in the presence of calcium ions and phospholipids. Exerts a protective effect on the endothelial cell barrier function.</text>
</comment>
<evidence type="ECO:0000256" key="9">
    <source>
        <dbReference type="ARBA" id="ARBA00022825"/>
    </source>
</evidence>
<keyword evidence="11" id="KW-0094">Blood coagulation</keyword>